<evidence type="ECO:0000313" key="2">
    <source>
        <dbReference type="Proteomes" id="UP001652642"/>
    </source>
</evidence>
<keyword evidence="2" id="KW-1185">Reference proteome</keyword>
<name>A0ABM5F408_9SAUR</name>
<sequence>MQADAEINIAEEASMKTKPVELEPADNGSDTESPTLNEVKRKRNASDQIMEATHKRPKYARSSGDNVPVRPRNMKGGKKQGEPENAGSTESDVSTGVFSVETKLPVDYLEKLKMIIRVISVAREWEKRLIQMMDSLPDVDVLWDCIKQMEQFSSANTPQIQTGLGSPELQPLPKGGKMKRGRPGQRFGKRGKKEQITGKLYWHKRAMKLLIRAKKLLSGRKRLSGPLPSSPAREPPAPQPEFSTEELEPEIEESDEETPEPPTRQGVRRGPAAAEEISPEPEPSSEELEPEIEESDEETPEPPTRQGVRRGPAAAEEISPEPEPSSEELEPEIEEIDEETPEVYAEVLKTWEWEQKKFGARHIGQEFRLVNLQNITSFAQAVTALHGAIQQVLDNVSQKIDAGDFVRMRFEGGDIGDPLFSVKLKGGLDADEFLSELGSLLQSDMELCADLTLRLVVTVVKPPRRGIPSRCLESTG</sequence>
<feature type="region of interest" description="Disordered" evidence="1">
    <location>
        <begin position="221"/>
        <end position="339"/>
    </location>
</feature>
<feature type="region of interest" description="Disordered" evidence="1">
    <location>
        <begin position="1"/>
        <end position="94"/>
    </location>
</feature>
<accession>A0ABM5F408</accession>
<proteinExistence type="predicted"/>
<feature type="compositionally biased region" description="Acidic residues" evidence="1">
    <location>
        <begin position="318"/>
        <end position="339"/>
    </location>
</feature>
<evidence type="ECO:0000256" key="1">
    <source>
        <dbReference type="SAM" id="MobiDB-lite"/>
    </source>
</evidence>
<feature type="compositionally biased region" description="Acidic residues" evidence="1">
    <location>
        <begin position="243"/>
        <end position="259"/>
    </location>
</feature>
<reference evidence="3" key="1">
    <citation type="submission" date="2025-08" db="UniProtKB">
        <authorList>
            <consortium name="RefSeq"/>
        </authorList>
    </citation>
    <scope>IDENTIFICATION</scope>
</reference>
<dbReference type="GeneID" id="110088108"/>
<dbReference type="Proteomes" id="UP001652642">
    <property type="component" value="Chromosome 15"/>
</dbReference>
<dbReference type="RefSeq" id="XP_072840136.1">
    <property type="nucleotide sequence ID" value="XM_072984035.1"/>
</dbReference>
<organism evidence="2 3">
    <name type="scientific">Pogona vitticeps</name>
    <name type="common">central bearded dragon</name>
    <dbReference type="NCBI Taxonomy" id="103695"/>
    <lineage>
        <taxon>Eukaryota</taxon>
        <taxon>Metazoa</taxon>
        <taxon>Chordata</taxon>
        <taxon>Craniata</taxon>
        <taxon>Vertebrata</taxon>
        <taxon>Euteleostomi</taxon>
        <taxon>Lepidosauria</taxon>
        <taxon>Squamata</taxon>
        <taxon>Bifurcata</taxon>
        <taxon>Unidentata</taxon>
        <taxon>Episquamata</taxon>
        <taxon>Toxicofera</taxon>
        <taxon>Iguania</taxon>
        <taxon>Acrodonta</taxon>
        <taxon>Agamidae</taxon>
        <taxon>Amphibolurinae</taxon>
        <taxon>Pogona</taxon>
    </lineage>
</organism>
<feature type="compositionally biased region" description="Acidic residues" evidence="1">
    <location>
        <begin position="277"/>
        <end position="300"/>
    </location>
</feature>
<evidence type="ECO:0000313" key="3">
    <source>
        <dbReference type="RefSeq" id="XP_072840136.1"/>
    </source>
</evidence>
<feature type="compositionally biased region" description="Basic residues" evidence="1">
    <location>
        <begin position="176"/>
        <end position="192"/>
    </location>
</feature>
<protein>
    <submittedName>
        <fullName evidence="3">Uncharacterized protein</fullName>
    </submittedName>
</protein>
<feature type="region of interest" description="Disordered" evidence="1">
    <location>
        <begin position="156"/>
        <end position="193"/>
    </location>
</feature>
<gene>
    <name evidence="3" type="primary">LOC110088108</name>
</gene>